<evidence type="ECO:0000256" key="8">
    <source>
        <dbReference type="ARBA" id="ARBA00022989"/>
    </source>
</evidence>
<evidence type="ECO:0000256" key="5">
    <source>
        <dbReference type="ARBA" id="ARBA00022692"/>
    </source>
</evidence>
<keyword evidence="9" id="KW-0472">Membrane</keyword>
<keyword evidence="13" id="KW-1185">Reference proteome</keyword>
<keyword evidence="6" id="KW-0732">Signal</keyword>
<evidence type="ECO:0000313" key="12">
    <source>
        <dbReference type="EMBL" id="CAA0831140.1"/>
    </source>
</evidence>
<keyword evidence="8" id="KW-1133">Transmembrane helix</keyword>
<dbReference type="PANTHER" id="PTHR48063:SF98">
    <property type="entry name" value="LRR RECEPTOR-LIKE SERINE_THREONINE-PROTEIN KINASE FLS2"/>
    <property type="match status" value="1"/>
</dbReference>
<dbReference type="Pfam" id="PF23598">
    <property type="entry name" value="LRR_14"/>
    <property type="match status" value="1"/>
</dbReference>
<keyword evidence="7" id="KW-0677">Repeat</keyword>
<dbReference type="InterPro" id="IPR001611">
    <property type="entry name" value="Leu-rich_rpt"/>
</dbReference>
<reference evidence="12" key="1">
    <citation type="submission" date="2019-12" db="EMBL/GenBank/DDBJ databases">
        <authorList>
            <person name="Scholes J."/>
        </authorList>
    </citation>
    <scope>NUCLEOTIDE SEQUENCE</scope>
</reference>
<dbReference type="PANTHER" id="PTHR48063">
    <property type="entry name" value="LRR RECEPTOR-LIKE KINASE"/>
    <property type="match status" value="1"/>
</dbReference>
<name>A0A9N7NHY1_STRHE</name>
<dbReference type="GO" id="GO:0006952">
    <property type="term" value="P:defense response"/>
    <property type="evidence" value="ECO:0007669"/>
    <property type="project" value="UniProtKB-ARBA"/>
</dbReference>
<evidence type="ECO:0000256" key="9">
    <source>
        <dbReference type="ARBA" id="ARBA00023136"/>
    </source>
</evidence>
<dbReference type="InterPro" id="IPR032675">
    <property type="entry name" value="LRR_dom_sf"/>
</dbReference>
<dbReference type="FunFam" id="3.80.10.10:FF:000299">
    <property type="entry name" value="Piriformospora indica-insensitive protein 2"/>
    <property type="match status" value="1"/>
</dbReference>
<dbReference type="SMART" id="SM00365">
    <property type="entry name" value="LRR_SD22"/>
    <property type="match status" value="4"/>
</dbReference>
<evidence type="ECO:0000259" key="11">
    <source>
        <dbReference type="Pfam" id="PF23598"/>
    </source>
</evidence>
<keyword evidence="10" id="KW-0325">Glycoprotein</keyword>
<evidence type="ECO:0000256" key="4">
    <source>
        <dbReference type="ARBA" id="ARBA00022614"/>
    </source>
</evidence>
<dbReference type="GO" id="GO:0005886">
    <property type="term" value="C:plasma membrane"/>
    <property type="evidence" value="ECO:0007669"/>
    <property type="project" value="UniProtKB-SubCell"/>
</dbReference>
<dbReference type="AlphaFoldDB" id="A0A9N7NHY1"/>
<dbReference type="Gene3D" id="3.80.10.10">
    <property type="entry name" value="Ribonuclease Inhibitor"/>
    <property type="match status" value="4"/>
</dbReference>
<accession>A0A9N7NHY1</accession>
<organism evidence="12 13">
    <name type="scientific">Striga hermonthica</name>
    <name type="common">Purple witchweed</name>
    <name type="synonym">Buchnera hermonthica</name>
    <dbReference type="NCBI Taxonomy" id="68872"/>
    <lineage>
        <taxon>Eukaryota</taxon>
        <taxon>Viridiplantae</taxon>
        <taxon>Streptophyta</taxon>
        <taxon>Embryophyta</taxon>
        <taxon>Tracheophyta</taxon>
        <taxon>Spermatophyta</taxon>
        <taxon>Magnoliopsida</taxon>
        <taxon>eudicotyledons</taxon>
        <taxon>Gunneridae</taxon>
        <taxon>Pentapetalae</taxon>
        <taxon>asterids</taxon>
        <taxon>lamiids</taxon>
        <taxon>Lamiales</taxon>
        <taxon>Orobanchaceae</taxon>
        <taxon>Buchnereae</taxon>
        <taxon>Striga</taxon>
    </lineage>
</organism>
<keyword evidence="4" id="KW-0433">Leucine-rich repeat</keyword>
<dbReference type="SUPFAM" id="SSF52047">
    <property type="entry name" value="RNI-like"/>
    <property type="match status" value="1"/>
</dbReference>
<gene>
    <name evidence="12" type="ORF">SHERM_26522</name>
</gene>
<dbReference type="InterPro" id="IPR003591">
    <property type="entry name" value="Leu-rich_rpt_typical-subtyp"/>
</dbReference>
<keyword evidence="3" id="KW-1003">Cell membrane</keyword>
<proteinExistence type="inferred from homology"/>
<evidence type="ECO:0000256" key="1">
    <source>
        <dbReference type="ARBA" id="ARBA00004251"/>
    </source>
</evidence>
<comment type="caution">
    <text evidence="12">The sequence shown here is derived from an EMBL/GenBank/DDBJ whole genome shotgun (WGS) entry which is preliminary data.</text>
</comment>
<evidence type="ECO:0000256" key="7">
    <source>
        <dbReference type="ARBA" id="ARBA00022737"/>
    </source>
</evidence>
<dbReference type="PRINTS" id="PR00019">
    <property type="entry name" value="LEURICHRPT"/>
</dbReference>
<evidence type="ECO:0000256" key="2">
    <source>
        <dbReference type="ARBA" id="ARBA00009592"/>
    </source>
</evidence>
<dbReference type="InterPro" id="IPR055414">
    <property type="entry name" value="LRR_R13L4/SHOC2-like"/>
</dbReference>
<dbReference type="Proteomes" id="UP001153555">
    <property type="component" value="Unassembled WGS sequence"/>
</dbReference>
<feature type="domain" description="Disease resistance R13L4/SHOC-2-like LRR" evidence="11">
    <location>
        <begin position="252"/>
        <end position="396"/>
    </location>
</feature>
<dbReference type="InterPro" id="IPR046956">
    <property type="entry name" value="RLP23-like"/>
</dbReference>
<evidence type="ECO:0000256" key="10">
    <source>
        <dbReference type="ARBA" id="ARBA00023180"/>
    </source>
</evidence>
<dbReference type="GO" id="GO:0051707">
    <property type="term" value="P:response to other organism"/>
    <property type="evidence" value="ECO:0007669"/>
    <property type="project" value="UniProtKB-ARBA"/>
</dbReference>
<dbReference type="OrthoDB" id="908873at2759"/>
<dbReference type="SMART" id="SM00369">
    <property type="entry name" value="LRR_TYP"/>
    <property type="match status" value="5"/>
</dbReference>
<comment type="subcellular location">
    <subcellularLocation>
        <location evidence="1">Cell membrane</location>
        <topology evidence="1">Single-pass type I membrane protein</topology>
    </subcellularLocation>
</comment>
<comment type="similarity">
    <text evidence="2">Belongs to the RLP family.</text>
</comment>
<keyword evidence="5" id="KW-0812">Transmembrane</keyword>
<evidence type="ECO:0000256" key="3">
    <source>
        <dbReference type="ARBA" id="ARBA00022475"/>
    </source>
</evidence>
<evidence type="ECO:0000256" key="6">
    <source>
        <dbReference type="ARBA" id="ARBA00022729"/>
    </source>
</evidence>
<sequence length="398" mass="44421">MSFTGFYGKIPHSIGNLSNLRTLSLETMDTRGGDYSGPKLDVDSLEWLSGLSKLEYLSMNHVNLSRATNWPQQVITKLYSLVELHLSGCNLNYMAPLNDVNNISHSHIAILDISSNYLDGESYGIIPPWIFQFNNLIYLDMSSNTLEGPIPTMSNTTKLKDIDLSNNYLNSSIPQWLYYMSLAANLFIRDGISNSIANLTSLSTLDLSQNQLSGKIPREIANLCNIQTLNLFGNNFGGEISDSFGNMSDCFLGALEDLELSGNQLSGHLPHQFGEFRSLRSLSLDYNSFSGVIPDELGNLLSLENLSLHNNKLRGNLPESIGKLVNLRMLWIENNMLQGVVTETHFANLSNLKVLYASGNHLSLKVNPNWIPPFKLESLYLGYWDVGSDSRIPLWLET</sequence>
<evidence type="ECO:0000313" key="13">
    <source>
        <dbReference type="Proteomes" id="UP001153555"/>
    </source>
</evidence>
<dbReference type="EMBL" id="CACSLK010027831">
    <property type="protein sequence ID" value="CAA0831140.1"/>
    <property type="molecule type" value="Genomic_DNA"/>
</dbReference>
<protein>
    <submittedName>
        <fullName evidence="12">Disease resistance family protein / LRR family protein</fullName>
    </submittedName>
</protein>
<dbReference type="Pfam" id="PF00560">
    <property type="entry name" value="LRR_1"/>
    <property type="match status" value="4"/>
</dbReference>